<organism evidence="2 3">
    <name type="scientific">Anopheles melas</name>
    <dbReference type="NCBI Taxonomy" id="34690"/>
    <lineage>
        <taxon>Eukaryota</taxon>
        <taxon>Metazoa</taxon>
        <taxon>Ecdysozoa</taxon>
        <taxon>Arthropoda</taxon>
        <taxon>Hexapoda</taxon>
        <taxon>Insecta</taxon>
        <taxon>Pterygota</taxon>
        <taxon>Neoptera</taxon>
        <taxon>Endopterygota</taxon>
        <taxon>Diptera</taxon>
        <taxon>Nematocera</taxon>
        <taxon>Culicoidea</taxon>
        <taxon>Culicidae</taxon>
        <taxon>Anophelinae</taxon>
        <taxon>Anopheles</taxon>
    </lineage>
</organism>
<evidence type="ECO:0000313" key="3">
    <source>
        <dbReference type="Proteomes" id="UP000075902"/>
    </source>
</evidence>
<name>A0A182TUG5_9DIPT</name>
<keyword evidence="3" id="KW-1185">Reference proteome</keyword>
<dbReference type="Proteomes" id="UP000075902">
    <property type="component" value="Unassembled WGS sequence"/>
</dbReference>
<reference evidence="3" key="1">
    <citation type="submission" date="2014-01" db="EMBL/GenBank/DDBJ databases">
        <title>The Genome Sequence of Anopheles melas CM1001059_A (V2).</title>
        <authorList>
            <consortium name="The Broad Institute Genomics Platform"/>
            <person name="Neafsey D.E."/>
            <person name="Besansky N."/>
            <person name="Howell P."/>
            <person name="Walton C."/>
            <person name="Young S.K."/>
            <person name="Zeng Q."/>
            <person name="Gargeya S."/>
            <person name="Fitzgerald M."/>
            <person name="Haas B."/>
            <person name="Abouelleil A."/>
            <person name="Allen A.W."/>
            <person name="Alvarado L."/>
            <person name="Arachchi H.M."/>
            <person name="Berlin A.M."/>
            <person name="Chapman S.B."/>
            <person name="Gainer-Dewar J."/>
            <person name="Goldberg J."/>
            <person name="Griggs A."/>
            <person name="Gujja S."/>
            <person name="Hansen M."/>
            <person name="Howarth C."/>
            <person name="Imamovic A."/>
            <person name="Ireland A."/>
            <person name="Larimer J."/>
            <person name="McCowan C."/>
            <person name="Murphy C."/>
            <person name="Pearson M."/>
            <person name="Poon T.W."/>
            <person name="Priest M."/>
            <person name="Roberts A."/>
            <person name="Saif S."/>
            <person name="Shea T."/>
            <person name="Sisk P."/>
            <person name="Sykes S."/>
            <person name="Wortman J."/>
            <person name="Nusbaum C."/>
            <person name="Birren B."/>
        </authorList>
    </citation>
    <scope>NUCLEOTIDE SEQUENCE [LARGE SCALE GENOMIC DNA]</scope>
    <source>
        <strain evidence="3">CM1001059</strain>
    </source>
</reference>
<accession>A0A182TUG5</accession>
<dbReference type="AlphaFoldDB" id="A0A182TUG5"/>
<dbReference type="VEuPathDB" id="VectorBase:AMEC008516"/>
<proteinExistence type="predicted"/>
<protein>
    <submittedName>
        <fullName evidence="2">Uncharacterized protein</fullName>
    </submittedName>
</protein>
<sequence>MKHFESTNFDVIVASVLTGEKSAGTERGRRGASNDKPSIVSYRWHKQASIPTCWNAMTAASVPSASGCQRGKVFRLTSDWYVRPGTSKGHDEMTVELSSGRGKGAKYQNAKPG</sequence>
<evidence type="ECO:0000313" key="2">
    <source>
        <dbReference type="EnsemblMetazoa" id="AMEC008516-PA"/>
    </source>
</evidence>
<feature type="region of interest" description="Disordered" evidence="1">
    <location>
        <begin position="87"/>
        <end position="113"/>
    </location>
</feature>
<evidence type="ECO:0000256" key="1">
    <source>
        <dbReference type="SAM" id="MobiDB-lite"/>
    </source>
</evidence>
<dbReference type="EnsemblMetazoa" id="AMEC008516-RA">
    <property type="protein sequence ID" value="AMEC008516-PA"/>
    <property type="gene ID" value="AMEC008516"/>
</dbReference>
<reference evidence="2" key="2">
    <citation type="submission" date="2020-05" db="UniProtKB">
        <authorList>
            <consortium name="EnsemblMetazoa"/>
        </authorList>
    </citation>
    <scope>IDENTIFICATION</scope>
    <source>
        <strain evidence="2">CM1001059</strain>
    </source>
</reference>